<keyword evidence="4 6" id="KW-0694">RNA-binding</keyword>
<evidence type="ECO:0000313" key="8">
    <source>
        <dbReference type="Proteomes" id="UP000054248"/>
    </source>
</evidence>
<evidence type="ECO:0000256" key="1">
    <source>
        <dbReference type="ARBA" id="ARBA00009860"/>
    </source>
</evidence>
<keyword evidence="5 6" id="KW-0648">Protein biosynthesis</keyword>
<evidence type="ECO:0000313" key="7">
    <source>
        <dbReference type="EMBL" id="KIO28520.1"/>
    </source>
</evidence>
<dbReference type="STRING" id="1051891.A0A0C3QCM9"/>
<dbReference type="Gene3D" id="3.30.760.10">
    <property type="entry name" value="RNA Cap, Translation Initiation Factor Eif4e"/>
    <property type="match status" value="1"/>
</dbReference>
<dbReference type="InterPro" id="IPR001040">
    <property type="entry name" value="TIF_eIF_4E"/>
</dbReference>
<feature type="non-terminal residue" evidence="7">
    <location>
        <position position="1"/>
    </location>
</feature>
<keyword evidence="2 6" id="KW-0396">Initiation factor</keyword>
<organism evidence="7 8">
    <name type="scientific">Tulasnella calospora MUT 4182</name>
    <dbReference type="NCBI Taxonomy" id="1051891"/>
    <lineage>
        <taxon>Eukaryota</taxon>
        <taxon>Fungi</taxon>
        <taxon>Dikarya</taxon>
        <taxon>Basidiomycota</taxon>
        <taxon>Agaricomycotina</taxon>
        <taxon>Agaricomycetes</taxon>
        <taxon>Cantharellales</taxon>
        <taxon>Tulasnellaceae</taxon>
        <taxon>Tulasnella</taxon>
    </lineage>
</organism>
<dbReference type="PANTHER" id="PTHR11960">
    <property type="entry name" value="EUKARYOTIC TRANSLATION INITIATION FACTOR 4E RELATED"/>
    <property type="match status" value="1"/>
</dbReference>
<evidence type="ECO:0000256" key="6">
    <source>
        <dbReference type="RuleBase" id="RU004374"/>
    </source>
</evidence>
<dbReference type="AlphaFoldDB" id="A0A0C3QCM9"/>
<dbReference type="GO" id="GO:0003743">
    <property type="term" value="F:translation initiation factor activity"/>
    <property type="evidence" value="ECO:0007669"/>
    <property type="project" value="UniProtKB-KW"/>
</dbReference>
<gene>
    <name evidence="7" type="ORF">M407DRAFT_71613</name>
</gene>
<evidence type="ECO:0000256" key="3">
    <source>
        <dbReference type="ARBA" id="ARBA00022845"/>
    </source>
</evidence>
<dbReference type="GO" id="GO:0016281">
    <property type="term" value="C:eukaryotic translation initiation factor 4F complex"/>
    <property type="evidence" value="ECO:0007669"/>
    <property type="project" value="TreeGrafter"/>
</dbReference>
<evidence type="ECO:0000256" key="5">
    <source>
        <dbReference type="ARBA" id="ARBA00022917"/>
    </source>
</evidence>
<name>A0A0C3QCM9_9AGAM</name>
<evidence type="ECO:0000256" key="2">
    <source>
        <dbReference type="ARBA" id="ARBA00022540"/>
    </source>
</evidence>
<keyword evidence="8" id="KW-1185">Reference proteome</keyword>
<dbReference type="HOGENOM" id="CLU_043552_2_2_1"/>
<dbReference type="InterPro" id="IPR023398">
    <property type="entry name" value="TIF_eIF4e-like"/>
</dbReference>
<sequence>KKVINFDSVEEFWGLYNNIVPPSSLPQKANYYLFKENIIPAWEDEANKYGGKWSIQLPRDKNRNNIDKMWLYTMLAAIGETFDPVFSQAAANPESTDDTPPKTAPPQSLITGVIVSTRPQFYRLSIWTRLAPGIAPPQNNAPRALTSNALRDRIEAIGKHFKTSVLGYGEAQKLGGPLATEVEFVSHKESEKKGRTKKWVV</sequence>
<dbReference type="Proteomes" id="UP000054248">
    <property type="component" value="Unassembled WGS sequence"/>
</dbReference>
<evidence type="ECO:0008006" key="9">
    <source>
        <dbReference type="Google" id="ProtNLM"/>
    </source>
</evidence>
<comment type="similarity">
    <text evidence="1 6">Belongs to the eukaryotic initiation factor 4E family.</text>
</comment>
<dbReference type="PANTHER" id="PTHR11960:SF8">
    <property type="entry name" value="EUKARYOTIC TRANSLATION INITIATION FACTOR 4E1-RELATED"/>
    <property type="match status" value="1"/>
</dbReference>
<evidence type="ECO:0000256" key="4">
    <source>
        <dbReference type="ARBA" id="ARBA00022884"/>
    </source>
</evidence>
<dbReference type="SUPFAM" id="SSF55418">
    <property type="entry name" value="eIF4e-like"/>
    <property type="match status" value="1"/>
</dbReference>
<accession>A0A0C3QCM9</accession>
<keyword evidence="3" id="KW-0810">Translation regulation</keyword>
<proteinExistence type="inferred from homology"/>
<dbReference type="Pfam" id="PF01652">
    <property type="entry name" value="IF4E"/>
    <property type="match status" value="1"/>
</dbReference>
<protein>
    <recommendedName>
        <fullName evidence="9">Eukaryotic translation initiation factor 4E class I</fullName>
    </recommendedName>
</protein>
<dbReference type="GO" id="GO:0000340">
    <property type="term" value="F:RNA 7-methylguanosine cap binding"/>
    <property type="evidence" value="ECO:0007669"/>
    <property type="project" value="TreeGrafter"/>
</dbReference>
<reference evidence="7 8" key="1">
    <citation type="submission" date="2014-04" db="EMBL/GenBank/DDBJ databases">
        <authorList>
            <consortium name="DOE Joint Genome Institute"/>
            <person name="Kuo A."/>
            <person name="Girlanda M."/>
            <person name="Perotto S."/>
            <person name="Kohler A."/>
            <person name="Nagy L.G."/>
            <person name="Floudas D."/>
            <person name="Copeland A."/>
            <person name="Barry K.W."/>
            <person name="Cichocki N."/>
            <person name="Veneault-Fourrey C."/>
            <person name="LaButti K."/>
            <person name="Lindquist E.A."/>
            <person name="Lipzen A."/>
            <person name="Lundell T."/>
            <person name="Morin E."/>
            <person name="Murat C."/>
            <person name="Sun H."/>
            <person name="Tunlid A."/>
            <person name="Henrissat B."/>
            <person name="Grigoriev I.V."/>
            <person name="Hibbett D.S."/>
            <person name="Martin F."/>
            <person name="Nordberg H.P."/>
            <person name="Cantor M.N."/>
            <person name="Hua S.X."/>
        </authorList>
    </citation>
    <scope>NUCLEOTIDE SEQUENCE [LARGE SCALE GENOMIC DNA]</scope>
    <source>
        <strain evidence="7 8">MUT 4182</strain>
    </source>
</reference>
<dbReference type="OrthoDB" id="590761at2759"/>
<reference evidence="8" key="2">
    <citation type="submission" date="2015-01" db="EMBL/GenBank/DDBJ databases">
        <title>Evolutionary Origins and Diversification of the Mycorrhizal Mutualists.</title>
        <authorList>
            <consortium name="DOE Joint Genome Institute"/>
            <consortium name="Mycorrhizal Genomics Consortium"/>
            <person name="Kohler A."/>
            <person name="Kuo A."/>
            <person name="Nagy L.G."/>
            <person name="Floudas D."/>
            <person name="Copeland A."/>
            <person name="Barry K.W."/>
            <person name="Cichocki N."/>
            <person name="Veneault-Fourrey C."/>
            <person name="LaButti K."/>
            <person name="Lindquist E.A."/>
            <person name="Lipzen A."/>
            <person name="Lundell T."/>
            <person name="Morin E."/>
            <person name="Murat C."/>
            <person name="Riley R."/>
            <person name="Ohm R."/>
            <person name="Sun H."/>
            <person name="Tunlid A."/>
            <person name="Henrissat B."/>
            <person name="Grigoriev I.V."/>
            <person name="Hibbett D.S."/>
            <person name="Martin F."/>
        </authorList>
    </citation>
    <scope>NUCLEOTIDE SEQUENCE [LARGE SCALE GENOMIC DNA]</scope>
    <source>
        <strain evidence="8">MUT 4182</strain>
    </source>
</reference>
<dbReference type="EMBL" id="KN822993">
    <property type="protein sequence ID" value="KIO28520.1"/>
    <property type="molecule type" value="Genomic_DNA"/>
</dbReference>
<dbReference type="GO" id="GO:0006417">
    <property type="term" value="P:regulation of translation"/>
    <property type="evidence" value="ECO:0007669"/>
    <property type="project" value="UniProtKB-KW"/>
</dbReference>